<dbReference type="InterPro" id="IPR000182">
    <property type="entry name" value="GNAT_dom"/>
</dbReference>
<dbReference type="PROSITE" id="PS51186">
    <property type="entry name" value="GNAT"/>
    <property type="match status" value="1"/>
</dbReference>
<evidence type="ECO:0000313" key="2">
    <source>
        <dbReference type="EMBL" id="QQM42822.1"/>
    </source>
</evidence>
<gene>
    <name evidence="2" type="ORF">JEQ17_27630</name>
</gene>
<dbReference type="AlphaFoldDB" id="A0A7T7I8N6"/>
<evidence type="ECO:0000313" key="3">
    <source>
        <dbReference type="Proteomes" id="UP000595636"/>
    </source>
</evidence>
<name>A0A7T7I8N6_9ACTN</name>
<dbReference type="KEGG" id="slf:JEQ17_27630"/>
<accession>A0A7T7I8N6</accession>
<feature type="domain" description="N-acetyltransferase" evidence="1">
    <location>
        <begin position="6"/>
        <end position="148"/>
    </location>
</feature>
<evidence type="ECO:0000259" key="1">
    <source>
        <dbReference type="PROSITE" id="PS51186"/>
    </source>
</evidence>
<dbReference type="Gene3D" id="3.40.630.30">
    <property type="match status" value="1"/>
</dbReference>
<sequence length="195" mass="22110">MTTNRLRYELFDPFHDRHIQHVTDLFRGYLHEEFERTGRDADGFPVAPYLRTLLVYAANVPVALCAADPRHKAVELLYVRPEVRRLGLGRHILTWVRGQCPGQLRVKPPVTPACAALAASLGIPVAEVTDDERKQRQATSRRFEQLIAERCRHRKARPPAGKPCRICLQNYVDAMPDRIVGQQVAAMRMVAALPV</sequence>
<dbReference type="InterPro" id="IPR016181">
    <property type="entry name" value="Acyl_CoA_acyltransferase"/>
</dbReference>
<dbReference type="RefSeq" id="WP_200397720.1">
    <property type="nucleotide sequence ID" value="NZ_CP066831.1"/>
</dbReference>
<dbReference type="SUPFAM" id="SSF55729">
    <property type="entry name" value="Acyl-CoA N-acyltransferases (Nat)"/>
    <property type="match status" value="1"/>
</dbReference>
<keyword evidence="3" id="KW-1185">Reference proteome</keyword>
<dbReference type="EMBL" id="CP066831">
    <property type="protein sequence ID" value="QQM42822.1"/>
    <property type="molecule type" value="Genomic_DNA"/>
</dbReference>
<protein>
    <recommendedName>
        <fullName evidence="1">N-acetyltransferase domain-containing protein</fullName>
    </recommendedName>
</protein>
<dbReference type="Proteomes" id="UP000595636">
    <property type="component" value="Chromosome"/>
</dbReference>
<organism evidence="2 3">
    <name type="scientific">Streptomyces liliifuscus</name>
    <dbReference type="NCBI Taxonomy" id="2797636"/>
    <lineage>
        <taxon>Bacteria</taxon>
        <taxon>Bacillati</taxon>
        <taxon>Actinomycetota</taxon>
        <taxon>Actinomycetes</taxon>
        <taxon>Kitasatosporales</taxon>
        <taxon>Streptomycetaceae</taxon>
        <taxon>Streptomyces</taxon>
    </lineage>
</organism>
<dbReference type="GO" id="GO:0016747">
    <property type="term" value="F:acyltransferase activity, transferring groups other than amino-acyl groups"/>
    <property type="evidence" value="ECO:0007669"/>
    <property type="project" value="InterPro"/>
</dbReference>
<reference evidence="2 3" key="1">
    <citation type="submission" date="2020-12" db="EMBL/GenBank/DDBJ databases">
        <title>A novel species.</title>
        <authorList>
            <person name="Li K."/>
        </authorList>
    </citation>
    <scope>NUCLEOTIDE SEQUENCE [LARGE SCALE GENOMIC DNA]</scope>
    <source>
        <strain evidence="2 3">ZYC-3</strain>
    </source>
</reference>
<proteinExistence type="predicted"/>